<dbReference type="AlphaFoldDB" id="A0A0G4I9R0"/>
<feature type="compositionally biased region" description="Basic and acidic residues" evidence="1">
    <location>
        <begin position="479"/>
        <end position="501"/>
    </location>
</feature>
<evidence type="ECO:0000256" key="1">
    <source>
        <dbReference type="SAM" id="MobiDB-lite"/>
    </source>
</evidence>
<dbReference type="EMBL" id="CDMZ01005733">
    <property type="protein sequence ID" value="CEM53866.1"/>
    <property type="molecule type" value="Genomic_DNA"/>
</dbReference>
<feature type="compositionally biased region" description="Low complexity" evidence="1">
    <location>
        <begin position="178"/>
        <end position="187"/>
    </location>
</feature>
<protein>
    <submittedName>
        <fullName evidence="2">Uncharacterized protein</fullName>
    </submittedName>
</protein>
<feature type="compositionally biased region" description="Basic and acidic residues" evidence="1">
    <location>
        <begin position="55"/>
        <end position="66"/>
    </location>
</feature>
<organism evidence="2">
    <name type="scientific">Chromera velia CCMP2878</name>
    <dbReference type="NCBI Taxonomy" id="1169474"/>
    <lineage>
        <taxon>Eukaryota</taxon>
        <taxon>Sar</taxon>
        <taxon>Alveolata</taxon>
        <taxon>Colpodellida</taxon>
        <taxon>Chromeraceae</taxon>
        <taxon>Chromera</taxon>
    </lineage>
</organism>
<dbReference type="VEuPathDB" id="CryptoDB:Cvel_12312"/>
<accession>A0A0G4I9R0</accession>
<proteinExistence type="predicted"/>
<feature type="compositionally biased region" description="Low complexity" evidence="1">
    <location>
        <begin position="390"/>
        <end position="399"/>
    </location>
</feature>
<feature type="compositionally biased region" description="Low complexity" evidence="1">
    <location>
        <begin position="364"/>
        <end position="382"/>
    </location>
</feature>
<feature type="compositionally biased region" description="Basic and acidic residues" evidence="1">
    <location>
        <begin position="317"/>
        <end position="335"/>
    </location>
</feature>
<gene>
    <name evidence="2" type="ORF">Cvel_12312</name>
</gene>
<feature type="compositionally biased region" description="Basic and acidic residues" evidence="1">
    <location>
        <begin position="403"/>
        <end position="424"/>
    </location>
</feature>
<feature type="region of interest" description="Disordered" evidence="1">
    <location>
        <begin position="49"/>
        <end position="74"/>
    </location>
</feature>
<sequence length="550" mass="59585">MGREESTGPRGVVENFRERARSISFRQVEGGPLSRFPRVEHSGQVMRASLSVSKQESEGKFSETEKGSGGWSRRQSHLLFEDRKALGIVDRVINQRMEEVKQEVADRLKAAKPDFRRINCRSSLDLVAGEVSAKDEGVTFDLRRRKRRSKTDPSPRNQTGTSSLGSGSNRGSEPDSNSSASSSSSASESEEEEEVDFEGRMITQRRTSKRASTSTSVLSPHAPLSQRPSLLAGISPIQTSRRRLISSTPRRSVGGEDAGGTPCSRSTSARRSVGVSGDLDGDAHEPAGIRSPAVAPLGPPSLGSSMNRFGFRASRIAPEEKEKEKDGEGFEDRGDGVIGGEGAGMEPRRRESLRRMKTPPPHAPALRALRARSVPAVSQRGSVSGGSGSVVGEYGESVGCDTEGSRKGHEKQEGGDEEQSETKTKTLLTAPVFVHPSPSPSLPTSPPFFSPGRSHGEASAPLPPSSPLSAPSLRKSKGKGKEKGKDEENLQEEKKDEKPENAPRAGRPLSRTHRSSHRARSEPPVDAREKCSWEAMQMLYQQDTTSSFRW</sequence>
<feature type="compositionally biased region" description="Polar residues" evidence="1">
    <location>
        <begin position="152"/>
        <end position="177"/>
    </location>
</feature>
<feature type="compositionally biased region" description="Pro residues" evidence="1">
    <location>
        <begin position="437"/>
        <end position="449"/>
    </location>
</feature>
<evidence type="ECO:0000313" key="2">
    <source>
        <dbReference type="EMBL" id="CEM53866.1"/>
    </source>
</evidence>
<feature type="compositionally biased region" description="Basic and acidic residues" evidence="1">
    <location>
        <begin position="519"/>
        <end position="529"/>
    </location>
</feature>
<feature type="region of interest" description="Disordered" evidence="1">
    <location>
        <begin position="141"/>
        <end position="529"/>
    </location>
</feature>
<reference evidence="2" key="1">
    <citation type="submission" date="2014-11" db="EMBL/GenBank/DDBJ databases">
        <authorList>
            <person name="Otto D Thomas"/>
            <person name="Naeem Raeece"/>
        </authorList>
    </citation>
    <scope>NUCLEOTIDE SEQUENCE</scope>
</reference>
<name>A0A0G4I9R0_9ALVE</name>